<reference evidence="1 2" key="1">
    <citation type="submission" date="2020-08" db="EMBL/GenBank/DDBJ databases">
        <title>Genomic Encyclopedia of Type Strains, Phase IV (KMG-IV): sequencing the most valuable type-strain genomes for metagenomic binning, comparative biology and taxonomic classification.</title>
        <authorList>
            <person name="Goeker M."/>
        </authorList>
    </citation>
    <scope>NUCLEOTIDE SEQUENCE [LARGE SCALE GENOMIC DNA]</scope>
    <source>
        <strain evidence="1 2">DSM 29007</strain>
    </source>
</reference>
<evidence type="ECO:0000313" key="1">
    <source>
        <dbReference type="EMBL" id="MBB6072312.1"/>
    </source>
</evidence>
<comment type="caution">
    <text evidence="1">The sequence shown here is derived from an EMBL/GenBank/DDBJ whole genome shotgun (WGS) entry which is preliminary data.</text>
</comment>
<proteinExistence type="predicted"/>
<evidence type="ECO:0000313" key="2">
    <source>
        <dbReference type="Proteomes" id="UP000582837"/>
    </source>
</evidence>
<dbReference type="AlphaFoldDB" id="A0A841H2X8"/>
<keyword evidence="2" id="KW-1185">Reference proteome</keyword>
<organism evidence="1 2">
    <name type="scientific">Longimicrobium terrae</name>
    <dbReference type="NCBI Taxonomy" id="1639882"/>
    <lineage>
        <taxon>Bacteria</taxon>
        <taxon>Pseudomonadati</taxon>
        <taxon>Gemmatimonadota</taxon>
        <taxon>Longimicrobiia</taxon>
        <taxon>Longimicrobiales</taxon>
        <taxon>Longimicrobiaceae</taxon>
        <taxon>Longimicrobium</taxon>
    </lineage>
</organism>
<sequence>MHDDHPLDLQAIEARVRAVSSGPWASYIEGRDHWSGSDFIMTPGEDIELGATDEDQDFIAAARREVPRLVAVARRLRSAADPSGSEMDAAELARIEKLADRASPGPWTLVADGTEHPQFPIYIRIHRTREGGEMDLLPYGATADDLKFIAHCRGDIPRLIAEIRRLRAHREHSGG</sequence>
<gene>
    <name evidence="1" type="ORF">HNQ61_003974</name>
</gene>
<dbReference type="Proteomes" id="UP000582837">
    <property type="component" value="Unassembled WGS sequence"/>
</dbReference>
<accession>A0A841H2X8</accession>
<name>A0A841H2X8_9BACT</name>
<protein>
    <submittedName>
        <fullName evidence="1">Uncharacterized protein</fullName>
    </submittedName>
</protein>
<dbReference type="EMBL" id="JACHIA010000014">
    <property type="protein sequence ID" value="MBB6072312.1"/>
    <property type="molecule type" value="Genomic_DNA"/>
</dbReference>